<dbReference type="EMBL" id="CAEQ01001161">
    <property type="protein sequence ID" value="CCD13456.1"/>
    <property type="molecule type" value="Genomic_DNA"/>
</dbReference>
<dbReference type="PANTHER" id="PTHR21496:SF1">
    <property type="entry name" value="RIESKE DOMAIN-CONTAINING PROTEIN"/>
    <property type="match status" value="1"/>
</dbReference>
<dbReference type="InterPro" id="IPR054716">
    <property type="entry name" value="Sol_Rieske_ferrdox_dom"/>
</dbReference>
<keyword evidence="3" id="KW-1185">Reference proteome</keyword>
<proteinExistence type="predicted"/>
<dbReference type="SUPFAM" id="SSF50022">
    <property type="entry name" value="ISP domain"/>
    <property type="match status" value="1"/>
</dbReference>
<reference evidence="3" key="1">
    <citation type="submission" date="2011-07" db="EMBL/GenBank/DDBJ databases">
        <title>Divergent evolution of antigenic variation in African trypanosomes.</title>
        <authorList>
            <person name="Jackson A.P."/>
            <person name="Berry A."/>
            <person name="Allison H.C."/>
            <person name="Burton P."/>
            <person name="Anderson J."/>
            <person name="Aslett M."/>
            <person name="Brown R."/>
            <person name="Corton N."/>
            <person name="Harris D."/>
            <person name="Hauser H."/>
            <person name="Gamble J."/>
            <person name="Gilderthorp R."/>
            <person name="McQuillan J."/>
            <person name="Quail M.A."/>
            <person name="Sanders M."/>
            <person name="Van Tonder A."/>
            <person name="Ginger M.L."/>
            <person name="Donelson J.E."/>
            <person name="Field M.C."/>
            <person name="Barry J.D."/>
            <person name="Berriman M."/>
            <person name="Hertz-Fowler C."/>
        </authorList>
    </citation>
    <scope>NUCLEOTIDE SEQUENCE [LARGE SCALE GENOMIC DNA]</scope>
    <source>
        <strain evidence="3">IL3000</strain>
    </source>
</reference>
<dbReference type="AlphaFoldDB" id="F9W8C4"/>
<dbReference type="OMA" id="CYHAAGP"/>
<dbReference type="VEuPathDB" id="TriTrypDB:TcIL3000_0_42050"/>
<dbReference type="Gene3D" id="2.102.10.10">
    <property type="entry name" value="Rieske [2Fe-2S] iron-sulphur domain"/>
    <property type="match status" value="1"/>
</dbReference>
<dbReference type="Pfam" id="PF22543">
    <property type="entry name" value="Rieske_4"/>
    <property type="match status" value="1"/>
</dbReference>
<dbReference type="GO" id="GO:0051537">
    <property type="term" value="F:2 iron, 2 sulfur cluster binding"/>
    <property type="evidence" value="ECO:0007669"/>
    <property type="project" value="InterPro"/>
</dbReference>
<evidence type="ECO:0000313" key="2">
    <source>
        <dbReference type="EMBL" id="CCD13456.1"/>
    </source>
</evidence>
<evidence type="ECO:0000313" key="3">
    <source>
        <dbReference type="Proteomes" id="UP000000702"/>
    </source>
</evidence>
<protein>
    <submittedName>
        <fullName evidence="2">WGS project CAEQ00000000 data, annotated contig 1727</fullName>
    </submittedName>
</protein>
<comment type="caution">
    <text evidence="2">The sequence shown here is derived from an EMBL/GenBank/DDBJ whole genome shotgun (WGS) entry which is preliminary data.</text>
</comment>
<gene>
    <name evidence="2" type="ORF">TCIL3000_0_42050</name>
</gene>
<dbReference type="PANTHER" id="PTHR21496">
    <property type="entry name" value="FERREDOXIN-RELATED"/>
    <property type="match status" value="1"/>
</dbReference>
<dbReference type="InterPro" id="IPR036922">
    <property type="entry name" value="Rieske_2Fe-2S_sf"/>
</dbReference>
<feature type="domain" description="Soluble Rieske-type ferredoxin" evidence="1">
    <location>
        <begin position="31"/>
        <end position="99"/>
    </location>
</feature>
<reference evidence="2 3" key="2">
    <citation type="journal article" date="2012" name="Proc. Natl. Acad. Sci. U.S.A.">
        <title>Antigenic diversity is generated by distinct evolutionary mechanisms in African trypanosome species.</title>
        <authorList>
            <person name="Jackson A.P."/>
            <person name="Berry A."/>
            <person name="Aslett M."/>
            <person name="Allison H.C."/>
            <person name="Burton P."/>
            <person name="Vavrova-Anderson J."/>
            <person name="Brown R."/>
            <person name="Browne H."/>
            <person name="Corton N."/>
            <person name="Hauser H."/>
            <person name="Gamble J."/>
            <person name="Gilderthorp R."/>
            <person name="Marcello L."/>
            <person name="McQuillan J."/>
            <person name="Otto T.D."/>
            <person name="Quail M.A."/>
            <person name="Sanders M.J."/>
            <person name="van Tonder A."/>
            <person name="Ginger M.L."/>
            <person name="Field M.C."/>
            <person name="Barry J.D."/>
            <person name="Hertz-Fowler C."/>
            <person name="Berriman M."/>
        </authorList>
    </citation>
    <scope>NUCLEOTIDE SEQUENCE [LARGE SCALE GENOMIC DNA]</scope>
    <source>
        <strain evidence="2 3">IL3000</strain>
    </source>
</reference>
<dbReference type="FunFam" id="2.102.10.10:FF:000034">
    <property type="entry name" value="Uncharacterized protein"/>
    <property type="match status" value="1"/>
</dbReference>
<sequence>MVERHMYDGWSYERFRKQRNRAHFLLEEPYRFVTVLLHREKLYAIDSPCYHGAGPLGEGEVVDVEDAHTAGGGSEGSILACLRCPWHSFLISIETGELVEFLPVEQPHDGSADGSYSPEQVMPSYPLQRHRGICDGLRRLSRKGVVQRTHRVSLDETTGILTIEVEDENDMARRPLPSDKVAGDLRNGALTMQIFDIKSRGLT</sequence>
<organism evidence="2 3">
    <name type="scientific">Trypanosoma congolense (strain IL3000)</name>
    <dbReference type="NCBI Taxonomy" id="1068625"/>
    <lineage>
        <taxon>Eukaryota</taxon>
        <taxon>Discoba</taxon>
        <taxon>Euglenozoa</taxon>
        <taxon>Kinetoplastea</taxon>
        <taxon>Metakinetoplastina</taxon>
        <taxon>Trypanosomatida</taxon>
        <taxon>Trypanosomatidae</taxon>
        <taxon>Trypanosoma</taxon>
        <taxon>Nannomonas</taxon>
    </lineage>
</organism>
<accession>F9W8C4</accession>
<evidence type="ECO:0000259" key="1">
    <source>
        <dbReference type="Pfam" id="PF22543"/>
    </source>
</evidence>
<dbReference type="Proteomes" id="UP000000702">
    <property type="component" value="Unassembled WGS sequence"/>
</dbReference>
<name>F9W8C4_TRYCI</name>